<dbReference type="InterPro" id="IPR036291">
    <property type="entry name" value="NAD(P)-bd_dom_sf"/>
</dbReference>
<organism evidence="2 3">
    <name type="scientific">Allocatelliglobosispora scoriae</name>
    <dbReference type="NCBI Taxonomy" id="643052"/>
    <lineage>
        <taxon>Bacteria</taxon>
        <taxon>Bacillati</taxon>
        <taxon>Actinomycetota</taxon>
        <taxon>Actinomycetes</taxon>
        <taxon>Micromonosporales</taxon>
        <taxon>Micromonosporaceae</taxon>
        <taxon>Allocatelliglobosispora</taxon>
    </lineage>
</organism>
<evidence type="ECO:0000313" key="3">
    <source>
        <dbReference type="Proteomes" id="UP000587527"/>
    </source>
</evidence>
<dbReference type="EMBL" id="JACHMN010000001">
    <property type="protein sequence ID" value="MBB5866829.1"/>
    <property type="molecule type" value="Genomic_DNA"/>
</dbReference>
<dbReference type="Pfam" id="PF13561">
    <property type="entry name" value="adh_short_C2"/>
    <property type="match status" value="1"/>
</dbReference>
<evidence type="ECO:0000256" key="1">
    <source>
        <dbReference type="ARBA" id="ARBA00006484"/>
    </source>
</evidence>
<dbReference type="InterPro" id="IPR002347">
    <property type="entry name" value="SDR_fam"/>
</dbReference>
<dbReference type="PRINTS" id="PR00081">
    <property type="entry name" value="GDHRDH"/>
</dbReference>
<dbReference type="SUPFAM" id="SSF51735">
    <property type="entry name" value="NAD(P)-binding Rossmann-fold domains"/>
    <property type="match status" value="1"/>
</dbReference>
<comment type="caution">
    <text evidence="2">The sequence shown here is derived from an EMBL/GenBank/DDBJ whole genome shotgun (WGS) entry which is preliminary data.</text>
</comment>
<dbReference type="PANTHER" id="PTHR43943">
    <property type="entry name" value="DEHYDROGENASE/REDUCTASE (SDR FAMILY) MEMBER 4"/>
    <property type="match status" value="1"/>
</dbReference>
<reference evidence="2 3" key="1">
    <citation type="submission" date="2020-08" db="EMBL/GenBank/DDBJ databases">
        <title>Sequencing the genomes of 1000 actinobacteria strains.</title>
        <authorList>
            <person name="Klenk H.-P."/>
        </authorList>
    </citation>
    <scope>NUCLEOTIDE SEQUENCE [LARGE SCALE GENOMIC DNA]</scope>
    <source>
        <strain evidence="2 3">DSM 45362</strain>
    </source>
</reference>
<keyword evidence="3" id="KW-1185">Reference proteome</keyword>
<protein>
    <submittedName>
        <fullName evidence="2">NAD(P)-dependent dehydrogenase (Short-subunit alcohol dehydrogenase family)</fullName>
    </submittedName>
</protein>
<dbReference type="PRINTS" id="PR00080">
    <property type="entry name" value="SDRFAMILY"/>
</dbReference>
<proteinExistence type="inferred from homology"/>
<name>A0A841BI29_9ACTN</name>
<accession>A0A841BI29</accession>
<evidence type="ECO:0000313" key="2">
    <source>
        <dbReference type="EMBL" id="MBB5866829.1"/>
    </source>
</evidence>
<gene>
    <name evidence="2" type="ORF">F4553_000208</name>
</gene>
<sequence>MTGRRQENLDEAARTALDLHGATLLPIVAHTGDGDARGRAVDTVLAEPGRLDILVFNTGINPVRNASLMQTPLSAFQRMLETNVIAALGYAQLVWQAWMADHGGSIVLMSTVGASGSFRLGAYSATKAALAKLTTDLADQLAPGVRVNAVAPAFSDTAFADAVISIPRDQVAASYPMARMGMPGDVAAEVAYLVSPSAGWITGVTLPVDGGKSIATVTHDRPHPAVGQQVH</sequence>
<dbReference type="Proteomes" id="UP000587527">
    <property type="component" value="Unassembled WGS sequence"/>
</dbReference>
<comment type="similarity">
    <text evidence="1">Belongs to the short-chain dehydrogenases/reductases (SDR) family.</text>
</comment>
<dbReference type="PANTHER" id="PTHR43943:SF2">
    <property type="entry name" value="DEHYDROGENASE_REDUCTASE 4"/>
    <property type="match status" value="1"/>
</dbReference>
<dbReference type="AlphaFoldDB" id="A0A841BI29"/>
<dbReference type="Gene3D" id="3.40.50.720">
    <property type="entry name" value="NAD(P)-binding Rossmann-like Domain"/>
    <property type="match status" value="1"/>
</dbReference>
<dbReference type="CDD" id="cd05233">
    <property type="entry name" value="SDR_c"/>
    <property type="match status" value="1"/>
</dbReference>